<dbReference type="SUPFAM" id="SSF52743">
    <property type="entry name" value="Subtilisin-like"/>
    <property type="match status" value="1"/>
</dbReference>
<dbReference type="GO" id="GO:0005576">
    <property type="term" value="C:extracellular region"/>
    <property type="evidence" value="ECO:0007669"/>
    <property type="project" value="UniProtKB-SubCell"/>
</dbReference>
<keyword evidence="3" id="KW-0732">Signal</keyword>
<reference evidence="4 5" key="1">
    <citation type="submission" date="2024-08" db="EMBL/GenBank/DDBJ databases">
        <title>Insights into the chromosomal genome structure of Flemingia macrophylla.</title>
        <authorList>
            <person name="Ding Y."/>
            <person name="Zhao Y."/>
            <person name="Bi W."/>
            <person name="Wu M."/>
            <person name="Zhao G."/>
            <person name="Gong Y."/>
            <person name="Li W."/>
            <person name="Zhang P."/>
        </authorList>
    </citation>
    <scope>NUCLEOTIDE SEQUENCE [LARGE SCALE GENOMIC DNA]</scope>
    <source>
        <strain evidence="4">DYQJB</strain>
        <tissue evidence="4">Leaf</tissue>
    </source>
</reference>
<name>A0ABD1NDN4_9FABA</name>
<dbReference type="Gene3D" id="3.40.50.200">
    <property type="entry name" value="Peptidase S8/S53 domain"/>
    <property type="match status" value="1"/>
</dbReference>
<proteinExistence type="inferred from homology"/>
<evidence type="ECO:0000256" key="2">
    <source>
        <dbReference type="ARBA" id="ARBA00011073"/>
    </source>
</evidence>
<comment type="similarity">
    <text evidence="2">Belongs to the peptidase S8 family.</text>
</comment>
<evidence type="ECO:0000256" key="3">
    <source>
        <dbReference type="ARBA" id="ARBA00022729"/>
    </source>
</evidence>
<organism evidence="4 5">
    <name type="scientific">Flemingia macrophylla</name>
    <dbReference type="NCBI Taxonomy" id="520843"/>
    <lineage>
        <taxon>Eukaryota</taxon>
        <taxon>Viridiplantae</taxon>
        <taxon>Streptophyta</taxon>
        <taxon>Embryophyta</taxon>
        <taxon>Tracheophyta</taxon>
        <taxon>Spermatophyta</taxon>
        <taxon>Magnoliopsida</taxon>
        <taxon>eudicotyledons</taxon>
        <taxon>Gunneridae</taxon>
        <taxon>Pentapetalae</taxon>
        <taxon>rosids</taxon>
        <taxon>fabids</taxon>
        <taxon>Fabales</taxon>
        <taxon>Fabaceae</taxon>
        <taxon>Papilionoideae</taxon>
        <taxon>50 kb inversion clade</taxon>
        <taxon>NPAAA clade</taxon>
        <taxon>indigoferoid/millettioid clade</taxon>
        <taxon>Phaseoleae</taxon>
        <taxon>Flemingia</taxon>
    </lineage>
</organism>
<comment type="subcellular location">
    <subcellularLocation>
        <location evidence="1">Secreted</location>
    </subcellularLocation>
</comment>
<evidence type="ECO:0008006" key="6">
    <source>
        <dbReference type="Google" id="ProtNLM"/>
    </source>
</evidence>
<evidence type="ECO:0000256" key="1">
    <source>
        <dbReference type="ARBA" id="ARBA00004613"/>
    </source>
</evidence>
<dbReference type="Proteomes" id="UP001603857">
    <property type="component" value="Unassembled WGS sequence"/>
</dbReference>
<sequence length="117" mass="12935">MATIQPTSTVYDQKPAPLVPNFSSRGPSKLSGNILKPDIAAPGVNILAAWIGNGADEVPKRKKALVIQHNLRDFHGLSTCFRARKQCQNAKPNLECLCNQVCDHDFRSTRKLHSHFS</sequence>
<dbReference type="PANTHER" id="PTHR10795">
    <property type="entry name" value="PROPROTEIN CONVERTASE SUBTILISIN/KEXIN"/>
    <property type="match status" value="1"/>
</dbReference>
<protein>
    <recommendedName>
        <fullName evidence="6">C2H2-type domain-containing protein</fullName>
    </recommendedName>
</protein>
<dbReference type="InterPro" id="IPR045051">
    <property type="entry name" value="SBT"/>
</dbReference>
<dbReference type="AlphaFoldDB" id="A0ABD1NDN4"/>
<gene>
    <name evidence="4" type="ORF">Fmac_000224</name>
</gene>
<accession>A0ABD1NDN4</accession>
<evidence type="ECO:0000313" key="4">
    <source>
        <dbReference type="EMBL" id="KAL2346224.1"/>
    </source>
</evidence>
<dbReference type="Gene3D" id="3.50.30.30">
    <property type="match status" value="1"/>
</dbReference>
<keyword evidence="5" id="KW-1185">Reference proteome</keyword>
<dbReference type="InterPro" id="IPR036852">
    <property type="entry name" value="Peptidase_S8/S53_dom_sf"/>
</dbReference>
<dbReference type="EMBL" id="JBGMDY010000001">
    <property type="protein sequence ID" value="KAL2346224.1"/>
    <property type="molecule type" value="Genomic_DNA"/>
</dbReference>
<comment type="caution">
    <text evidence="4">The sequence shown here is derived from an EMBL/GenBank/DDBJ whole genome shotgun (WGS) entry which is preliminary data.</text>
</comment>
<evidence type="ECO:0000313" key="5">
    <source>
        <dbReference type="Proteomes" id="UP001603857"/>
    </source>
</evidence>